<keyword evidence="3" id="KW-0813">Transport</keyword>
<evidence type="ECO:0000313" key="6">
    <source>
        <dbReference type="Proteomes" id="UP000054549"/>
    </source>
</evidence>
<protein>
    <recommendedName>
        <fullName evidence="3">Tethering factor for nuclear proteasome STS1</fullName>
    </recommendedName>
</protein>
<dbReference type="AlphaFoldDB" id="A0A0C2T4T0"/>
<accession>A0A0C2T4T0</accession>
<keyword evidence="3" id="KW-0653">Protein transport</keyword>
<keyword evidence="6" id="KW-1185">Reference proteome</keyword>
<dbReference type="InParanoid" id="A0A0C2T4T0"/>
<dbReference type="GO" id="GO:0005737">
    <property type="term" value="C:cytoplasm"/>
    <property type="evidence" value="ECO:0007669"/>
    <property type="project" value="UniProtKB-SubCell"/>
</dbReference>
<sequence>MANVLQPHIEFHPRPVSHAPSPFGFGFGLSSAGPSLGPVGWQPTTPGHTNPAAFQQLASSVSRVQKRRLEQDDDAEAHKYSGQRDDSMDRSPTPERPKRAAPKRAKLAPPTSSSKDGQQSKENKSPNHDDDDIDVGVLLATLPTQSLLPLLNALLKAQPSLKSSILPLIPRPTLETAIQALAQSAKKLRDAYPYSNVGSQATTNFGFGRSQGNSHHQQHHHVHNPSPGMRDSYVLSRLRPHISEFVSASFSYLPYFSYVSNAANDSSQTASKQSHSTTLQVLHKDKSHPAETFLFLSALTNHVIAQPILTQTLLIPTLFPRLLEEWHAWVDRVDGVVNRQGGMFGRETVESWERGLDELAETKGVEGLSIMRGVRDKWVQRVGWLVGRIVQQPMDV</sequence>
<dbReference type="GO" id="GO:0071630">
    <property type="term" value="P:nuclear protein quality control by the ubiquitin-proteasome system"/>
    <property type="evidence" value="ECO:0007669"/>
    <property type="project" value="UniProtKB-UniRule"/>
</dbReference>
<evidence type="ECO:0000256" key="1">
    <source>
        <dbReference type="ARBA" id="ARBA00006199"/>
    </source>
</evidence>
<comment type="subunit">
    <text evidence="3">Binds the proteasome.</text>
</comment>
<dbReference type="HOGENOM" id="CLU_056224_0_0_1"/>
<comment type="function">
    <text evidence="3">Involved in ubiquitin-mediated protein degradation. Regulatory factor in the ubiquitin/proteasome pathway that controls the turnover of proteasome substrates. Targets proteasomes to the nucleus and facilitates the degradation of nuclear proteins.</text>
</comment>
<organism evidence="5 6">
    <name type="scientific">Amanita muscaria (strain Koide BX008)</name>
    <dbReference type="NCBI Taxonomy" id="946122"/>
    <lineage>
        <taxon>Eukaryota</taxon>
        <taxon>Fungi</taxon>
        <taxon>Dikarya</taxon>
        <taxon>Basidiomycota</taxon>
        <taxon>Agaricomycotina</taxon>
        <taxon>Agaricomycetes</taxon>
        <taxon>Agaricomycetidae</taxon>
        <taxon>Agaricales</taxon>
        <taxon>Pluteineae</taxon>
        <taxon>Amanitaceae</taxon>
        <taxon>Amanita</taxon>
    </lineage>
</organism>
<keyword evidence="2 3" id="KW-0539">Nucleus</keyword>
<feature type="compositionally biased region" description="Basic and acidic residues" evidence="4">
    <location>
        <begin position="118"/>
        <end position="128"/>
    </location>
</feature>
<dbReference type="Pfam" id="PF08559">
    <property type="entry name" value="Cut8"/>
    <property type="match status" value="1"/>
</dbReference>
<dbReference type="OrthoDB" id="10061064at2759"/>
<feature type="compositionally biased region" description="Basic and acidic residues" evidence="4">
    <location>
        <begin position="76"/>
        <end position="98"/>
    </location>
</feature>
<evidence type="ECO:0000256" key="3">
    <source>
        <dbReference type="RuleBase" id="RU368013"/>
    </source>
</evidence>
<feature type="region of interest" description="Disordered" evidence="4">
    <location>
        <begin position="58"/>
        <end position="132"/>
    </location>
</feature>
<dbReference type="Proteomes" id="UP000054549">
    <property type="component" value="Unassembled WGS sequence"/>
</dbReference>
<evidence type="ECO:0000256" key="2">
    <source>
        <dbReference type="ARBA" id="ARBA00023242"/>
    </source>
</evidence>
<dbReference type="PANTHER" id="PTHR28032">
    <property type="entry name" value="FI02826P"/>
    <property type="match status" value="1"/>
</dbReference>
<dbReference type="GO" id="GO:0070628">
    <property type="term" value="F:proteasome binding"/>
    <property type="evidence" value="ECO:0007669"/>
    <property type="project" value="TreeGrafter"/>
</dbReference>
<dbReference type="GO" id="GO:0031144">
    <property type="term" value="P:proteasome localization"/>
    <property type="evidence" value="ECO:0007669"/>
    <property type="project" value="UniProtKB-UniRule"/>
</dbReference>
<reference evidence="5 6" key="1">
    <citation type="submission" date="2014-04" db="EMBL/GenBank/DDBJ databases">
        <title>Evolutionary Origins and Diversification of the Mycorrhizal Mutualists.</title>
        <authorList>
            <consortium name="DOE Joint Genome Institute"/>
            <consortium name="Mycorrhizal Genomics Consortium"/>
            <person name="Kohler A."/>
            <person name="Kuo A."/>
            <person name="Nagy L.G."/>
            <person name="Floudas D."/>
            <person name="Copeland A."/>
            <person name="Barry K.W."/>
            <person name="Cichocki N."/>
            <person name="Veneault-Fourrey C."/>
            <person name="LaButti K."/>
            <person name="Lindquist E.A."/>
            <person name="Lipzen A."/>
            <person name="Lundell T."/>
            <person name="Morin E."/>
            <person name="Murat C."/>
            <person name="Riley R."/>
            <person name="Ohm R."/>
            <person name="Sun H."/>
            <person name="Tunlid A."/>
            <person name="Henrissat B."/>
            <person name="Grigoriev I.V."/>
            <person name="Hibbett D.S."/>
            <person name="Martin F."/>
        </authorList>
    </citation>
    <scope>NUCLEOTIDE SEQUENCE [LARGE SCALE GENOMIC DNA]</scope>
    <source>
        <strain evidence="5 6">Koide BX008</strain>
    </source>
</reference>
<keyword evidence="3" id="KW-0963">Cytoplasm</keyword>
<dbReference type="Gene3D" id="1.20.58.1590">
    <property type="entry name" value="Tethering factor for nuclear proteasome Cut8/Sts1"/>
    <property type="match status" value="1"/>
</dbReference>
<proteinExistence type="inferred from homology"/>
<dbReference type="PANTHER" id="PTHR28032:SF1">
    <property type="entry name" value="FI02826P"/>
    <property type="match status" value="1"/>
</dbReference>
<comment type="subcellular location">
    <subcellularLocation>
        <location evidence="3">Cytoplasm</location>
    </subcellularLocation>
    <subcellularLocation>
        <location evidence="3">Nucleus</location>
    </subcellularLocation>
</comment>
<dbReference type="InterPro" id="IPR038422">
    <property type="entry name" value="Cut8/Sts1_sf"/>
</dbReference>
<dbReference type="GO" id="GO:0031965">
    <property type="term" value="C:nuclear membrane"/>
    <property type="evidence" value="ECO:0007669"/>
    <property type="project" value="TreeGrafter"/>
</dbReference>
<evidence type="ECO:0000256" key="4">
    <source>
        <dbReference type="SAM" id="MobiDB-lite"/>
    </source>
</evidence>
<comment type="similarity">
    <text evidence="1 3">Belongs to the cut8/STS1 family.</text>
</comment>
<dbReference type="GO" id="GO:0015031">
    <property type="term" value="P:protein transport"/>
    <property type="evidence" value="ECO:0007669"/>
    <property type="project" value="UniProtKB-UniRule"/>
</dbReference>
<dbReference type="STRING" id="946122.A0A0C2T4T0"/>
<dbReference type="EMBL" id="KN818223">
    <property type="protein sequence ID" value="KIL70925.1"/>
    <property type="molecule type" value="Genomic_DNA"/>
</dbReference>
<gene>
    <name evidence="5" type="ORF">M378DRAFT_183471</name>
</gene>
<dbReference type="InterPro" id="IPR013868">
    <property type="entry name" value="Cut8/Sts1_fam"/>
</dbReference>
<name>A0A0C2T4T0_AMAMK</name>
<evidence type="ECO:0000313" key="5">
    <source>
        <dbReference type="EMBL" id="KIL70925.1"/>
    </source>
</evidence>